<feature type="compositionally biased region" description="Low complexity" evidence="1">
    <location>
        <begin position="168"/>
        <end position="184"/>
    </location>
</feature>
<dbReference type="EMBL" id="KZ678128">
    <property type="protein sequence ID" value="PSN74066.1"/>
    <property type="molecule type" value="Genomic_DNA"/>
</dbReference>
<accession>A0A2T2P913</accession>
<feature type="region of interest" description="Disordered" evidence="1">
    <location>
        <begin position="1082"/>
        <end position="1102"/>
    </location>
</feature>
<keyword evidence="2" id="KW-0812">Transmembrane</keyword>
<protein>
    <submittedName>
        <fullName evidence="3">Uncharacterized protein</fullName>
    </submittedName>
</protein>
<evidence type="ECO:0000313" key="3">
    <source>
        <dbReference type="EMBL" id="PSN74066.1"/>
    </source>
</evidence>
<dbReference type="OrthoDB" id="3546893at2759"/>
<keyword evidence="2" id="KW-0472">Membrane</keyword>
<feature type="region of interest" description="Disordered" evidence="1">
    <location>
        <begin position="1012"/>
        <end position="1045"/>
    </location>
</feature>
<keyword evidence="4" id="KW-1185">Reference proteome</keyword>
<dbReference type="AlphaFoldDB" id="A0A2T2P913"/>
<feature type="compositionally biased region" description="Polar residues" evidence="1">
    <location>
        <begin position="677"/>
        <end position="700"/>
    </location>
</feature>
<feature type="region of interest" description="Disordered" evidence="1">
    <location>
        <begin position="843"/>
        <end position="873"/>
    </location>
</feature>
<sequence length="1102" mass="120955">MEFLERREAPVAQMSTTAFAAIVTGVGVTMLGLIVIFVLKLISATRTHKRLLADLEERGFIIQQARTHANASISKPQAVLRRNTALPFNAKSGWDALLSNDTISCFTEAGTIPPHYAPSKPDGVEDRPSRLSWPFSTRRTSRKAIRMRKIRVPILSTVIESPKPSPLVPVLNNPPGRDSSSLHKSISRRSSDQSLLQRHPAYRHLMDEQLDTEKNRPCIQRSLTTQSTAKSEVRVRPNRSRSVAEIPLSTKPGMMSRFSRPQLHARSASMCSQSSGKAPDIAIPPLPLEVVRIQNEARRKSLLSRNASISSAESGHSSILAMQNSPMIPHTSSVQVQRVAKRNWRNSMVTASRPARDTLALHDRNHSQSSIKSNSARFISITPSNLSQSKAGNGEISLTSLSNAQFATKAIPTDHTSLEKADSFSYSPLTHRSLTTPRRRTNPYVTPFGSPEERRKSSSILETRLRSYGVPKRQHSQTSTNASSVRSSNGNPFQWDPTPLSLGKPSVLKGSPSARKGHRRQNCVRISLEPTILGPPSRPVSSYSMKDIQEESLKASSEHSNFIIENSSARALPSPPSTAVFNPELKLTRTTIRASLTPSSPTLSMANYDHVSIDSSLMHNSSKPSNEYPNGIQPPATPLLPSSPFDSPSPDLSSSPGRLISSDEYNPGLARLIFQAPTNTPTHRNPSQFPTIPEESSISSHKTKNFEKSHSEDSPPCSPKTVPSRLSDDTVIPERSLDIVDPTVLSKGSFAMLNVGFNNDNSTSKTPFDSRFHVPLPSSPESARSIFEPLLNAAFPSNALPNAKSNSFSNRSSPSSLYSLASPPPSRPTSLIPHCSPRPAHAKLPTPNMNTTEIPRLNPFLIGPRDSPSRPLRTSIQKLRRMNSDAEKGGREERRYLRLDRESSISVPGDESWLEELDATDREEEDAEWERTHGLGIVSEALDDWEEGAAVLDLEDAVGDGGAQAQLATENTGPLAPQRTSTIWEDEEKVLEASPPQVLPYRLCTPEALVTVEQPKSSSRKRQFEVARDDSPSQEDLHSKHPDKIAVNTAETTTTERRIIVGARYRKKSVLGVSTPNVKIQVQPPSAQGTPASLYDADGFLR</sequence>
<feature type="compositionally biased region" description="Basic and acidic residues" evidence="1">
    <location>
        <begin position="704"/>
        <end position="713"/>
    </location>
</feature>
<feature type="region of interest" description="Disordered" evidence="1">
    <location>
        <begin position="804"/>
        <end position="830"/>
    </location>
</feature>
<evidence type="ECO:0000313" key="4">
    <source>
        <dbReference type="Proteomes" id="UP000240883"/>
    </source>
</evidence>
<feature type="region of interest" description="Disordered" evidence="1">
    <location>
        <begin position="677"/>
        <end position="729"/>
    </location>
</feature>
<feature type="compositionally biased region" description="Polar residues" evidence="1">
    <location>
        <begin position="616"/>
        <end position="628"/>
    </location>
</feature>
<feature type="compositionally biased region" description="Polar residues" evidence="1">
    <location>
        <begin position="1082"/>
        <end position="1091"/>
    </location>
</feature>
<organism evidence="3 4">
    <name type="scientific">Corynespora cassiicola Philippines</name>
    <dbReference type="NCBI Taxonomy" id="1448308"/>
    <lineage>
        <taxon>Eukaryota</taxon>
        <taxon>Fungi</taxon>
        <taxon>Dikarya</taxon>
        <taxon>Ascomycota</taxon>
        <taxon>Pezizomycotina</taxon>
        <taxon>Dothideomycetes</taxon>
        <taxon>Pleosporomycetidae</taxon>
        <taxon>Pleosporales</taxon>
        <taxon>Corynesporascaceae</taxon>
        <taxon>Corynespora</taxon>
    </lineage>
</organism>
<feature type="compositionally biased region" description="Basic and acidic residues" evidence="1">
    <location>
        <begin position="1022"/>
        <end position="1044"/>
    </location>
</feature>
<evidence type="ECO:0000256" key="1">
    <source>
        <dbReference type="SAM" id="MobiDB-lite"/>
    </source>
</evidence>
<feature type="compositionally biased region" description="Low complexity" evidence="1">
    <location>
        <begin position="639"/>
        <end position="656"/>
    </location>
</feature>
<feature type="compositionally biased region" description="Polar residues" evidence="1">
    <location>
        <begin position="476"/>
        <end position="492"/>
    </location>
</feature>
<feature type="compositionally biased region" description="Low complexity" evidence="1">
    <location>
        <begin position="805"/>
        <end position="821"/>
    </location>
</feature>
<feature type="region of interest" description="Disordered" evidence="1">
    <location>
        <begin position="616"/>
        <end position="664"/>
    </location>
</feature>
<name>A0A2T2P913_CORCC</name>
<reference evidence="3 4" key="1">
    <citation type="journal article" date="2018" name="Front. Microbiol.">
        <title>Genome-Wide Analysis of Corynespora cassiicola Leaf Fall Disease Putative Effectors.</title>
        <authorList>
            <person name="Lopez D."/>
            <person name="Ribeiro S."/>
            <person name="Label P."/>
            <person name="Fumanal B."/>
            <person name="Venisse J.S."/>
            <person name="Kohler A."/>
            <person name="de Oliveira R.R."/>
            <person name="Labutti K."/>
            <person name="Lipzen A."/>
            <person name="Lail K."/>
            <person name="Bauer D."/>
            <person name="Ohm R.A."/>
            <person name="Barry K.W."/>
            <person name="Spatafora J."/>
            <person name="Grigoriev I.V."/>
            <person name="Martin F.M."/>
            <person name="Pujade-Renaud V."/>
        </authorList>
    </citation>
    <scope>NUCLEOTIDE SEQUENCE [LARGE SCALE GENOMIC DNA]</scope>
    <source>
        <strain evidence="3 4">Philippines</strain>
    </source>
</reference>
<dbReference type="Proteomes" id="UP000240883">
    <property type="component" value="Unassembled WGS sequence"/>
</dbReference>
<feature type="region of interest" description="Disordered" evidence="1">
    <location>
        <begin position="163"/>
        <end position="198"/>
    </location>
</feature>
<feature type="transmembrane region" description="Helical" evidence="2">
    <location>
        <begin position="20"/>
        <end position="42"/>
    </location>
</feature>
<keyword evidence="2" id="KW-1133">Transmembrane helix</keyword>
<feature type="region of interest" description="Disordered" evidence="1">
    <location>
        <begin position="428"/>
        <end position="522"/>
    </location>
</feature>
<gene>
    <name evidence="3" type="ORF">BS50DRAFT_539097</name>
</gene>
<evidence type="ECO:0000256" key="2">
    <source>
        <dbReference type="SAM" id="Phobius"/>
    </source>
</evidence>
<proteinExistence type="predicted"/>